<keyword evidence="2 6" id="KW-0812">Transmembrane</keyword>
<name>A0ABP8S3U3_9PSEU</name>
<dbReference type="InterPro" id="IPR008217">
    <property type="entry name" value="Ccc1_fam"/>
</dbReference>
<evidence type="ECO:0000256" key="6">
    <source>
        <dbReference type="SAM" id="Phobius"/>
    </source>
</evidence>
<evidence type="ECO:0000256" key="1">
    <source>
        <dbReference type="ARBA" id="ARBA00004127"/>
    </source>
</evidence>
<organism evidence="7 8">
    <name type="scientific">Pseudonocardia xishanensis</name>
    <dbReference type="NCBI Taxonomy" id="630995"/>
    <lineage>
        <taxon>Bacteria</taxon>
        <taxon>Bacillati</taxon>
        <taxon>Actinomycetota</taxon>
        <taxon>Actinomycetes</taxon>
        <taxon>Pseudonocardiales</taxon>
        <taxon>Pseudonocardiaceae</taxon>
        <taxon>Pseudonocardia</taxon>
    </lineage>
</organism>
<gene>
    <name evidence="7" type="ORF">GCM10023175_67550</name>
</gene>
<dbReference type="Pfam" id="PF01988">
    <property type="entry name" value="VIT1"/>
    <property type="match status" value="1"/>
</dbReference>
<evidence type="ECO:0000256" key="3">
    <source>
        <dbReference type="ARBA" id="ARBA00022989"/>
    </source>
</evidence>
<keyword evidence="8" id="KW-1185">Reference proteome</keyword>
<dbReference type="PANTHER" id="PTHR31851">
    <property type="entry name" value="FE(2+)/MN(2+) TRANSPORTER PCL1"/>
    <property type="match status" value="1"/>
</dbReference>
<keyword evidence="4 6" id="KW-0472">Membrane</keyword>
<proteinExistence type="predicted"/>
<evidence type="ECO:0000256" key="5">
    <source>
        <dbReference type="SAM" id="MobiDB-lite"/>
    </source>
</evidence>
<feature type="transmembrane region" description="Helical" evidence="6">
    <location>
        <begin position="206"/>
        <end position="227"/>
    </location>
</feature>
<evidence type="ECO:0000256" key="2">
    <source>
        <dbReference type="ARBA" id="ARBA00022692"/>
    </source>
</evidence>
<dbReference type="Proteomes" id="UP001501598">
    <property type="component" value="Unassembled WGS sequence"/>
</dbReference>
<evidence type="ECO:0000313" key="7">
    <source>
        <dbReference type="EMBL" id="GAA4559514.1"/>
    </source>
</evidence>
<protein>
    <submittedName>
        <fullName evidence="7">VIT1/CCC1 transporter family protein</fullName>
    </submittedName>
</protein>
<sequence length="261" mass="27171">MSPAPDPPRDSADYPPAVSDDQDELAAQLAEHRDDHRHRDVSGGWLRAATFGAMDGLVTNIALLAGVGGGGADRDVIVLTGMAGLVAGAFSMALGEFASVGTQNEAVDAEAAVERRELARHPLAERAELVQEYRDMGLTEETAQRVADEISANPEIALRVHVSQELGVSLDDKPSPWVAAISSFLCFAVGGVIPLLSFLFGSSSLLLGLGIGAVGLFLAGAISSRFTVRSWWGGGLRQLMFGAIAAAATYLVGMLIGVSVA</sequence>
<feature type="region of interest" description="Disordered" evidence="5">
    <location>
        <begin position="1"/>
        <end position="23"/>
    </location>
</feature>
<feature type="transmembrane region" description="Helical" evidence="6">
    <location>
        <begin position="177"/>
        <end position="200"/>
    </location>
</feature>
<dbReference type="EMBL" id="BAABGT010000122">
    <property type="protein sequence ID" value="GAA4559514.1"/>
    <property type="molecule type" value="Genomic_DNA"/>
</dbReference>
<evidence type="ECO:0000313" key="8">
    <source>
        <dbReference type="Proteomes" id="UP001501598"/>
    </source>
</evidence>
<keyword evidence="3 6" id="KW-1133">Transmembrane helix</keyword>
<comment type="caution">
    <text evidence="7">The sequence shown here is derived from an EMBL/GenBank/DDBJ whole genome shotgun (WGS) entry which is preliminary data.</text>
</comment>
<feature type="transmembrane region" description="Helical" evidence="6">
    <location>
        <begin position="239"/>
        <end position="260"/>
    </location>
</feature>
<reference evidence="8" key="1">
    <citation type="journal article" date="2019" name="Int. J. Syst. Evol. Microbiol.">
        <title>The Global Catalogue of Microorganisms (GCM) 10K type strain sequencing project: providing services to taxonomists for standard genome sequencing and annotation.</title>
        <authorList>
            <consortium name="The Broad Institute Genomics Platform"/>
            <consortium name="The Broad Institute Genome Sequencing Center for Infectious Disease"/>
            <person name="Wu L."/>
            <person name="Ma J."/>
        </authorList>
    </citation>
    <scope>NUCLEOTIDE SEQUENCE [LARGE SCALE GENOMIC DNA]</scope>
    <source>
        <strain evidence="8">JCM 17906</strain>
    </source>
</reference>
<comment type="subcellular location">
    <subcellularLocation>
        <location evidence="1">Endomembrane system</location>
        <topology evidence="1">Multi-pass membrane protein</topology>
    </subcellularLocation>
</comment>
<evidence type="ECO:0000256" key="4">
    <source>
        <dbReference type="ARBA" id="ARBA00023136"/>
    </source>
</evidence>
<accession>A0ABP8S3U3</accession>